<gene>
    <name evidence="2" type="primary">aor5</name>
    <name evidence="2" type="ordered locus">HRM2_14400</name>
</gene>
<dbReference type="SUPFAM" id="SSF56228">
    <property type="entry name" value="Aldehyde ferredoxin oxidoreductase, N-terminal domain"/>
    <property type="match status" value="1"/>
</dbReference>
<dbReference type="STRING" id="177437.HRM2_14400"/>
<proteinExistence type="predicted"/>
<name>C0Q9I5_DESAH</name>
<dbReference type="eggNOG" id="COG2414">
    <property type="taxonomic scope" value="Bacteria"/>
</dbReference>
<dbReference type="GO" id="GO:0009055">
    <property type="term" value="F:electron transfer activity"/>
    <property type="evidence" value="ECO:0007669"/>
    <property type="project" value="InterPro"/>
</dbReference>
<dbReference type="InterPro" id="IPR036503">
    <property type="entry name" value="Ald_Fedxn_OxRdtase_N_sf"/>
</dbReference>
<keyword evidence="2" id="KW-0560">Oxidoreductase</keyword>
<dbReference type="AlphaFoldDB" id="C0Q9I5"/>
<dbReference type="PANTHER" id="PTHR30038">
    <property type="entry name" value="ALDEHYDE FERREDOXIN OXIDOREDUCTASE"/>
    <property type="match status" value="1"/>
</dbReference>
<dbReference type="HOGENOM" id="CLU_600945_0_0_7"/>
<dbReference type="Proteomes" id="UP000000442">
    <property type="component" value="Chromosome"/>
</dbReference>
<dbReference type="Pfam" id="PF02730">
    <property type="entry name" value="AFOR_N"/>
    <property type="match status" value="1"/>
</dbReference>
<dbReference type="GO" id="GO:0033726">
    <property type="term" value="F:aldehyde ferredoxin oxidoreductase activity"/>
    <property type="evidence" value="ECO:0007669"/>
    <property type="project" value="UniProtKB-EC"/>
</dbReference>
<evidence type="ECO:0000313" key="2">
    <source>
        <dbReference type="EMBL" id="ACN14549.1"/>
    </source>
</evidence>
<dbReference type="Gene3D" id="3.60.9.10">
    <property type="entry name" value="Aldehyde ferredoxin oxidoreductase, N-terminal domain"/>
    <property type="match status" value="1"/>
</dbReference>
<feature type="domain" description="Aldehyde ferredoxin oxidoreductase N-terminal" evidence="1">
    <location>
        <begin position="9"/>
        <end position="199"/>
    </location>
</feature>
<keyword evidence="3" id="KW-1185">Reference proteome</keyword>
<dbReference type="InterPro" id="IPR051919">
    <property type="entry name" value="W-dependent_AOR"/>
</dbReference>
<dbReference type="SMART" id="SM00790">
    <property type="entry name" value="AFOR_N"/>
    <property type="match status" value="1"/>
</dbReference>
<evidence type="ECO:0000259" key="1">
    <source>
        <dbReference type="SMART" id="SM00790"/>
    </source>
</evidence>
<evidence type="ECO:0000313" key="3">
    <source>
        <dbReference type="Proteomes" id="UP000000442"/>
    </source>
</evidence>
<sequence>MNLPGRSANRVIAVVDLEKSSMIQTLPTAEMVESIGGAAVNTLLLEKYSQQVPLVLGTGPLTGGFAPASCLMAASFCSSDRGICHVPVVINSGPMLKLSGIDFVVFTGQAPRPCVVVISKDNIHIETADDLAGMSIPATVKRLKSRGIKEVALVTGPDVHSSSRHHSASTSVFGGFDRCGLAGYMASKNIRAIVLNGGGEIDFNDKDLETSRVLNGQVHKQLPRSRPMTVLGKITGSNPARKLVKKYFNHSHACFHCPVGCINFLKFSGMQTRTEQVDTRGIFILDHQGFAALSKTRPKDAHILMEKALAMGLDPLALAGEMDERTGFEQALAQMENKAEPGIEKKATSQLPPGISIEAYHRFGGALPQIIPPNTKKSFSTWEEQVAFAMIVGVCPIPQLLFPAMSSSAFMPFITRDQDQVKLFYRCLEKSIEKVLRCIPGQDDRECFNNKRVVI</sequence>
<dbReference type="InterPro" id="IPR013983">
    <property type="entry name" value="Ald_Fedxn_OxRdtase_N"/>
</dbReference>
<dbReference type="GO" id="GO:0051536">
    <property type="term" value="F:iron-sulfur cluster binding"/>
    <property type="evidence" value="ECO:0007669"/>
    <property type="project" value="InterPro"/>
</dbReference>
<dbReference type="InterPro" id="IPR036021">
    <property type="entry name" value="Tungsten_al_ferr_oxy-like_C"/>
</dbReference>
<dbReference type="PANTHER" id="PTHR30038:SF7">
    <property type="entry name" value="TUNGSTEN-CONTAINING GLYCERALDEHYDE-3-PHOSPHATE:FERREDOXIN OXIDOREDUCTASE"/>
    <property type="match status" value="1"/>
</dbReference>
<dbReference type="EC" id="1.2.7.5" evidence="2"/>
<dbReference type="KEGG" id="dat:HRM2_14400"/>
<reference evidence="2 3" key="1">
    <citation type="journal article" date="2009" name="Environ. Microbiol.">
        <title>Genome sequence of Desulfobacterium autotrophicum HRM2, a marine sulfate reducer oxidizing organic carbon completely to carbon dioxide.</title>
        <authorList>
            <person name="Strittmatter A.W."/>
            <person name="Liesegang H."/>
            <person name="Rabus R."/>
            <person name="Decker I."/>
            <person name="Amann J."/>
            <person name="Andres S."/>
            <person name="Henne A."/>
            <person name="Fricke W.F."/>
            <person name="Martinez-Arias R."/>
            <person name="Bartels D."/>
            <person name="Goesmann A."/>
            <person name="Krause L."/>
            <person name="Puehler A."/>
            <person name="Klenk H.P."/>
            <person name="Richter M."/>
            <person name="Schuler M."/>
            <person name="Gloeckner F.O."/>
            <person name="Meyerdierks A."/>
            <person name="Gottschalk G."/>
            <person name="Amann R."/>
        </authorList>
    </citation>
    <scope>NUCLEOTIDE SEQUENCE [LARGE SCALE GENOMIC DNA]</scope>
    <source>
        <strain evidence="3">ATCC 43914 / DSM 3382 / HRM2</strain>
    </source>
</reference>
<accession>C0Q9I5</accession>
<protein>
    <submittedName>
        <fullName evidence="2">Aor5</fullName>
        <ecNumber evidence="2">1.2.7.5</ecNumber>
    </submittedName>
</protein>
<organism evidence="2 3">
    <name type="scientific">Desulforapulum autotrophicum (strain ATCC 43914 / DSM 3382 / VKM B-1955 / HRM2)</name>
    <name type="common">Desulfobacterium autotrophicum</name>
    <dbReference type="NCBI Taxonomy" id="177437"/>
    <lineage>
        <taxon>Bacteria</taxon>
        <taxon>Pseudomonadati</taxon>
        <taxon>Thermodesulfobacteriota</taxon>
        <taxon>Desulfobacteria</taxon>
        <taxon>Desulfobacterales</taxon>
        <taxon>Desulfobacteraceae</taxon>
        <taxon>Desulforapulum</taxon>
    </lineage>
</organism>
<dbReference type="EMBL" id="CP001087">
    <property type="protein sequence ID" value="ACN14549.1"/>
    <property type="molecule type" value="Genomic_DNA"/>
</dbReference>
<dbReference type="SUPFAM" id="SSF48310">
    <property type="entry name" value="Aldehyde ferredoxin oxidoreductase, C-terminal domains"/>
    <property type="match status" value="1"/>
</dbReference>
<dbReference type="RefSeq" id="WP_015903336.1">
    <property type="nucleotide sequence ID" value="NC_012108.1"/>
</dbReference>